<organism evidence="2 3">
    <name type="scientific">Metarhizium brunneum</name>
    <dbReference type="NCBI Taxonomy" id="500148"/>
    <lineage>
        <taxon>Eukaryota</taxon>
        <taxon>Fungi</taxon>
        <taxon>Dikarya</taxon>
        <taxon>Ascomycota</taxon>
        <taxon>Pezizomycotina</taxon>
        <taxon>Sordariomycetes</taxon>
        <taxon>Hypocreomycetidae</taxon>
        <taxon>Hypocreales</taxon>
        <taxon>Clavicipitaceae</taxon>
        <taxon>Metarhizium</taxon>
    </lineage>
</organism>
<dbReference type="KEGG" id="mbrn:90968266"/>
<protein>
    <submittedName>
        <fullName evidence="2">Uncharacterized protein</fullName>
    </submittedName>
</protein>
<reference evidence="2 3" key="1">
    <citation type="submission" date="2020-07" db="EMBL/GenBank/DDBJ databases">
        <title>Telomere length de novo assembly of all 7 chromosomes of the fungus, Metarhizium brunneum, using a novel assembly pipeline.</title>
        <authorList>
            <person name="Saud z."/>
            <person name="Kortsinoglou A."/>
            <person name="Kouvelis V.N."/>
            <person name="Butt T.M."/>
        </authorList>
    </citation>
    <scope>NUCLEOTIDE SEQUENCE [LARGE SCALE GENOMIC DNA]</scope>
    <source>
        <strain evidence="2 3">4556</strain>
    </source>
</reference>
<dbReference type="Proteomes" id="UP000510686">
    <property type="component" value="Chromosome 7"/>
</dbReference>
<feature type="region of interest" description="Disordered" evidence="1">
    <location>
        <begin position="72"/>
        <end position="91"/>
    </location>
</feature>
<dbReference type="RefSeq" id="XP_065988002.1">
    <property type="nucleotide sequence ID" value="XM_066131843.1"/>
</dbReference>
<dbReference type="AlphaFoldDB" id="A0A7D5V613"/>
<dbReference type="EMBL" id="CP058938">
    <property type="protein sequence ID" value="QLI74793.1"/>
    <property type="molecule type" value="Genomic_DNA"/>
</dbReference>
<evidence type="ECO:0000256" key="1">
    <source>
        <dbReference type="SAM" id="MobiDB-lite"/>
    </source>
</evidence>
<name>A0A7D5V613_9HYPO</name>
<accession>A0A7D5V613</accession>
<proteinExistence type="predicted"/>
<keyword evidence="3" id="KW-1185">Reference proteome</keyword>
<dbReference type="GeneID" id="90968266"/>
<sequence>MANLNRITEELRRLEKEEELTEELLIERHCKAQLEIDEALNRLMRLRRMCCHLRKKGLEIARCDFASLEEIEDTDQKKEEEKARKRELEQV</sequence>
<evidence type="ECO:0000313" key="3">
    <source>
        <dbReference type="Proteomes" id="UP000510686"/>
    </source>
</evidence>
<feature type="compositionally biased region" description="Basic and acidic residues" evidence="1">
    <location>
        <begin position="74"/>
        <end position="91"/>
    </location>
</feature>
<evidence type="ECO:0000313" key="2">
    <source>
        <dbReference type="EMBL" id="QLI74793.1"/>
    </source>
</evidence>
<gene>
    <name evidence="2" type="ORF">G6M90_00g111980</name>
</gene>